<evidence type="ECO:0000256" key="4">
    <source>
        <dbReference type="ARBA" id="ARBA00022833"/>
    </source>
</evidence>
<dbReference type="NCBIfam" id="TIGR03735">
    <property type="entry name" value="PRTRC_A"/>
    <property type="match status" value="1"/>
</dbReference>
<accession>A0A9D7HVK8</accession>
<evidence type="ECO:0000256" key="2">
    <source>
        <dbReference type="ARBA" id="ARBA00022723"/>
    </source>
</evidence>
<dbReference type="GO" id="GO:0008237">
    <property type="term" value="F:metallopeptidase activity"/>
    <property type="evidence" value="ECO:0007669"/>
    <property type="project" value="UniProtKB-KW"/>
</dbReference>
<dbReference type="InterPro" id="IPR018560">
    <property type="entry name" value="DUF2016"/>
</dbReference>
<keyword evidence="4" id="KW-0862">Zinc</keyword>
<dbReference type="SUPFAM" id="SSF102712">
    <property type="entry name" value="JAB1/MPN domain"/>
    <property type="match status" value="1"/>
</dbReference>
<evidence type="ECO:0000256" key="1">
    <source>
        <dbReference type="ARBA" id="ARBA00022670"/>
    </source>
</evidence>
<dbReference type="Proteomes" id="UP000807785">
    <property type="component" value="Unassembled WGS sequence"/>
</dbReference>
<proteinExistence type="predicted"/>
<evidence type="ECO:0000256" key="3">
    <source>
        <dbReference type="ARBA" id="ARBA00022801"/>
    </source>
</evidence>
<evidence type="ECO:0000259" key="6">
    <source>
        <dbReference type="Pfam" id="PF09436"/>
    </source>
</evidence>
<dbReference type="InterPro" id="IPR022499">
    <property type="entry name" value="PRTRC_protein-A"/>
</dbReference>
<evidence type="ECO:0000259" key="7">
    <source>
        <dbReference type="Pfam" id="PF14464"/>
    </source>
</evidence>
<gene>
    <name evidence="8" type="ORF">IPH26_17750</name>
</gene>
<dbReference type="GO" id="GO:0046872">
    <property type="term" value="F:metal ion binding"/>
    <property type="evidence" value="ECO:0007669"/>
    <property type="project" value="UniProtKB-KW"/>
</dbReference>
<dbReference type="EMBL" id="JADJEV010000004">
    <property type="protein sequence ID" value="MBK6974695.1"/>
    <property type="molecule type" value="Genomic_DNA"/>
</dbReference>
<reference evidence="8" key="1">
    <citation type="submission" date="2020-10" db="EMBL/GenBank/DDBJ databases">
        <title>Connecting structure to function with the recovery of over 1000 high-quality activated sludge metagenome-assembled genomes encoding full-length rRNA genes using long-read sequencing.</title>
        <authorList>
            <person name="Singleton C.M."/>
            <person name="Petriglieri F."/>
            <person name="Kristensen J.M."/>
            <person name="Kirkegaard R.H."/>
            <person name="Michaelsen T.Y."/>
            <person name="Andersen M.H."/>
            <person name="Karst S.M."/>
            <person name="Dueholm M.S."/>
            <person name="Nielsen P.H."/>
            <person name="Albertsen M."/>
        </authorList>
    </citation>
    <scope>NUCLEOTIDE SEQUENCE</scope>
    <source>
        <strain evidence="8">Bjer_18-Q3-R1-45_BAT3C.347</strain>
    </source>
</reference>
<dbReference type="GO" id="GO:0006508">
    <property type="term" value="P:proteolysis"/>
    <property type="evidence" value="ECO:0007669"/>
    <property type="project" value="UniProtKB-KW"/>
</dbReference>
<evidence type="ECO:0000256" key="5">
    <source>
        <dbReference type="ARBA" id="ARBA00023049"/>
    </source>
</evidence>
<protein>
    <submittedName>
        <fullName evidence="8">PRTRC system protein A</fullName>
    </submittedName>
</protein>
<dbReference type="AlphaFoldDB" id="A0A9D7HVK8"/>
<dbReference type="InterPro" id="IPR028090">
    <property type="entry name" value="JAB_dom_prok"/>
</dbReference>
<keyword evidence="5" id="KW-0482">Metalloprotease</keyword>
<dbReference type="Pfam" id="PF14464">
    <property type="entry name" value="Prok-JAB"/>
    <property type="match status" value="1"/>
</dbReference>
<dbReference type="Pfam" id="PF09436">
    <property type="entry name" value="DUF2016"/>
    <property type="match status" value="1"/>
</dbReference>
<feature type="domain" description="DUF2016" evidence="6">
    <location>
        <begin position="7"/>
        <end position="78"/>
    </location>
</feature>
<feature type="domain" description="JAB" evidence="7">
    <location>
        <begin position="85"/>
        <end position="182"/>
    </location>
</feature>
<organism evidence="8 9">
    <name type="scientific">Candidatus Methylophosphatis roskildensis</name>
    <dbReference type="NCBI Taxonomy" id="2899263"/>
    <lineage>
        <taxon>Bacteria</taxon>
        <taxon>Pseudomonadati</taxon>
        <taxon>Pseudomonadota</taxon>
        <taxon>Betaproteobacteria</taxon>
        <taxon>Nitrosomonadales</taxon>
        <taxon>Sterolibacteriaceae</taxon>
        <taxon>Candidatus Methylophosphatis</taxon>
    </lineage>
</organism>
<keyword evidence="1" id="KW-0645">Protease</keyword>
<keyword evidence="2" id="KW-0479">Metal-binding</keyword>
<evidence type="ECO:0000313" key="9">
    <source>
        <dbReference type="Proteomes" id="UP000807785"/>
    </source>
</evidence>
<sequence length="226" mass="25286">MQTLSREDQLVLDQLPAVMVPPTSVLPRLDKNGQRLLMARDGTYLEVRRDWLYAVRRCATFREGLQVPYGRILETIELAGRTVPRDLIEAFIAEARFVSPLEIGAVVTYDFESSEWALRMNRSVSATASALSYEIVPLGRAERRVVDIHSHGESAAFVSEKDRKDTAGATAVVIVVGQLDRDTPDVKAYLYLHGMCMPLPWNECKETSDCGDEDTNGRIEVGLDQQ</sequence>
<keyword evidence="3" id="KW-0378">Hydrolase</keyword>
<evidence type="ECO:0000313" key="8">
    <source>
        <dbReference type="EMBL" id="MBK6974695.1"/>
    </source>
</evidence>
<comment type="caution">
    <text evidence="8">The sequence shown here is derived from an EMBL/GenBank/DDBJ whole genome shotgun (WGS) entry which is preliminary data.</text>
</comment>
<name>A0A9D7HVK8_9PROT</name>